<keyword evidence="6 8" id="KW-0472">Membrane</keyword>
<evidence type="ECO:0000256" key="7">
    <source>
        <dbReference type="ARBA" id="ARBA00024033"/>
    </source>
</evidence>
<keyword evidence="4 8" id="KW-0812">Transmembrane</keyword>
<keyword evidence="2" id="KW-1003">Cell membrane</keyword>
<keyword evidence="3" id="KW-0808">Transferase</keyword>
<feature type="transmembrane region" description="Helical" evidence="8">
    <location>
        <begin position="158"/>
        <end position="175"/>
    </location>
</feature>
<organism evidence="10 11">
    <name type="scientific">Fimbriiglobus ruber</name>
    <dbReference type="NCBI Taxonomy" id="1908690"/>
    <lineage>
        <taxon>Bacteria</taxon>
        <taxon>Pseudomonadati</taxon>
        <taxon>Planctomycetota</taxon>
        <taxon>Planctomycetia</taxon>
        <taxon>Gemmatales</taxon>
        <taxon>Gemmataceae</taxon>
        <taxon>Fimbriiglobus</taxon>
    </lineage>
</organism>
<dbReference type="AlphaFoldDB" id="A0A225DKS2"/>
<evidence type="ECO:0000256" key="8">
    <source>
        <dbReference type="SAM" id="Phobius"/>
    </source>
</evidence>
<protein>
    <recommendedName>
        <fullName evidence="12">DUF2029 domain-containing protein</fullName>
    </recommendedName>
</protein>
<evidence type="ECO:0000313" key="11">
    <source>
        <dbReference type="Proteomes" id="UP000214646"/>
    </source>
</evidence>
<keyword evidence="9" id="KW-0732">Signal</keyword>
<evidence type="ECO:0000256" key="1">
    <source>
        <dbReference type="ARBA" id="ARBA00004651"/>
    </source>
</evidence>
<feature type="transmembrane region" description="Helical" evidence="8">
    <location>
        <begin position="356"/>
        <end position="374"/>
    </location>
</feature>
<evidence type="ECO:0000256" key="5">
    <source>
        <dbReference type="ARBA" id="ARBA00022989"/>
    </source>
</evidence>
<proteinExistence type="inferred from homology"/>
<feature type="transmembrane region" description="Helical" evidence="8">
    <location>
        <begin position="182"/>
        <end position="207"/>
    </location>
</feature>
<comment type="similarity">
    <text evidence="7">Belongs to the glycosyltransferase 87 family.</text>
</comment>
<evidence type="ECO:0000313" key="10">
    <source>
        <dbReference type="EMBL" id="OWK40254.1"/>
    </source>
</evidence>
<dbReference type="Pfam" id="PF09594">
    <property type="entry name" value="GT87"/>
    <property type="match status" value="1"/>
</dbReference>
<name>A0A225DKS2_9BACT</name>
<dbReference type="OrthoDB" id="266715at2"/>
<feature type="transmembrane region" description="Helical" evidence="8">
    <location>
        <begin position="322"/>
        <end position="344"/>
    </location>
</feature>
<feature type="transmembrane region" description="Helical" evidence="8">
    <location>
        <begin position="282"/>
        <end position="302"/>
    </location>
</feature>
<keyword evidence="11" id="KW-1185">Reference proteome</keyword>
<comment type="caution">
    <text evidence="10">The sequence shown here is derived from an EMBL/GenBank/DDBJ whole genome shotgun (WGS) entry which is preliminary data.</text>
</comment>
<feature type="transmembrane region" description="Helical" evidence="8">
    <location>
        <begin position="106"/>
        <end position="126"/>
    </location>
</feature>
<accession>A0A225DKS2</accession>
<dbReference type="GO" id="GO:0005886">
    <property type="term" value="C:plasma membrane"/>
    <property type="evidence" value="ECO:0007669"/>
    <property type="project" value="UniProtKB-SubCell"/>
</dbReference>
<evidence type="ECO:0000256" key="9">
    <source>
        <dbReference type="SAM" id="SignalP"/>
    </source>
</evidence>
<sequence length="408" mass="44633">MRRFQAVALLVVVGSLCVGAESGTSRERARRSSLGFAPKDFVEYWSAARVEVRGGNPYDGAHLLPLQREAAGEPERTEAVMLWTPPWTLPLYVPFGLLDPRPAHEAWLWLQIACLLASAWLLWLVYGGPAGPGLRRLWVAAPFAVLGTTAEARWLLEYGQNVGFILVGLAGFLYLRQRGYLLAAGAVGALTAIKPHLLALFGLAILLDATTRAGRRVLLGGAVMLVVLSLLALLPNSEVFRQFAAALTRPPSAEAQAVTEWQLPLLSYELRWRIDPVNGKPFWSQFVPCAVACGLLVPYWWARRKTWDWSAETPRLVLVSALVAPYGGWIFDLVVLLVPVTAVFARAARAGRAIPLLAAIAGHLVIFQYAAVVVYLHDPIWLTPAVILWYFAVMALLRNGTQSGQGSA</sequence>
<feature type="transmembrane region" description="Helical" evidence="8">
    <location>
        <begin position="213"/>
        <end position="234"/>
    </location>
</feature>
<evidence type="ECO:0000256" key="6">
    <source>
        <dbReference type="ARBA" id="ARBA00023136"/>
    </source>
</evidence>
<reference evidence="11" key="1">
    <citation type="submission" date="2017-06" db="EMBL/GenBank/DDBJ databases">
        <title>Genome analysis of Fimbriiglobus ruber SP5, the first member of the order Planctomycetales with confirmed chitinolytic capability.</title>
        <authorList>
            <person name="Ravin N.V."/>
            <person name="Rakitin A.L."/>
            <person name="Ivanova A.A."/>
            <person name="Beletsky A.V."/>
            <person name="Kulichevskaya I.S."/>
            <person name="Mardanov A.V."/>
            <person name="Dedysh S.N."/>
        </authorList>
    </citation>
    <scope>NUCLEOTIDE SEQUENCE [LARGE SCALE GENOMIC DNA]</scope>
    <source>
        <strain evidence="11">SP5</strain>
    </source>
</reference>
<evidence type="ECO:0000256" key="4">
    <source>
        <dbReference type="ARBA" id="ARBA00022692"/>
    </source>
</evidence>
<dbReference type="EMBL" id="NIDE01000008">
    <property type="protein sequence ID" value="OWK40254.1"/>
    <property type="molecule type" value="Genomic_DNA"/>
</dbReference>
<gene>
    <name evidence="10" type="ORF">FRUB_05173</name>
</gene>
<dbReference type="RefSeq" id="WP_143393406.1">
    <property type="nucleotide sequence ID" value="NZ_NIDE01000008.1"/>
</dbReference>
<dbReference type="Proteomes" id="UP000214646">
    <property type="component" value="Unassembled WGS sequence"/>
</dbReference>
<evidence type="ECO:0000256" key="3">
    <source>
        <dbReference type="ARBA" id="ARBA00022679"/>
    </source>
</evidence>
<feature type="signal peptide" evidence="9">
    <location>
        <begin position="1"/>
        <end position="20"/>
    </location>
</feature>
<dbReference type="InterPro" id="IPR018584">
    <property type="entry name" value="GT87"/>
</dbReference>
<feature type="chain" id="PRO_5012466004" description="DUF2029 domain-containing protein" evidence="9">
    <location>
        <begin position="21"/>
        <end position="408"/>
    </location>
</feature>
<keyword evidence="5 8" id="KW-1133">Transmembrane helix</keyword>
<dbReference type="GO" id="GO:0016758">
    <property type="term" value="F:hexosyltransferase activity"/>
    <property type="evidence" value="ECO:0007669"/>
    <property type="project" value="InterPro"/>
</dbReference>
<evidence type="ECO:0000256" key="2">
    <source>
        <dbReference type="ARBA" id="ARBA00022475"/>
    </source>
</evidence>
<evidence type="ECO:0008006" key="12">
    <source>
        <dbReference type="Google" id="ProtNLM"/>
    </source>
</evidence>
<comment type="subcellular location">
    <subcellularLocation>
        <location evidence="1">Cell membrane</location>
        <topology evidence="1">Multi-pass membrane protein</topology>
    </subcellularLocation>
</comment>
<feature type="transmembrane region" description="Helical" evidence="8">
    <location>
        <begin position="380"/>
        <end position="397"/>
    </location>
</feature>